<feature type="compositionally biased region" description="Polar residues" evidence="3">
    <location>
        <begin position="242"/>
        <end position="262"/>
    </location>
</feature>
<feature type="region of interest" description="Disordered" evidence="3">
    <location>
        <begin position="206"/>
        <end position="298"/>
    </location>
</feature>
<evidence type="ECO:0000256" key="1">
    <source>
        <dbReference type="ARBA" id="ARBA00004613"/>
    </source>
</evidence>
<dbReference type="GO" id="GO:0005576">
    <property type="term" value="C:extracellular region"/>
    <property type="evidence" value="ECO:0007669"/>
    <property type="project" value="UniProtKB-SubCell"/>
</dbReference>
<evidence type="ECO:0000313" key="5">
    <source>
        <dbReference type="EMBL" id="CAL4084351.1"/>
    </source>
</evidence>
<comment type="caution">
    <text evidence="5">The sequence shown here is derived from an EMBL/GenBank/DDBJ whole genome shotgun (WGS) entry which is preliminary data.</text>
</comment>
<feature type="compositionally biased region" description="Basic and acidic residues" evidence="3">
    <location>
        <begin position="263"/>
        <end position="298"/>
    </location>
</feature>
<feature type="non-terminal residue" evidence="5">
    <location>
        <position position="1"/>
    </location>
</feature>
<evidence type="ECO:0000256" key="3">
    <source>
        <dbReference type="SAM" id="MobiDB-lite"/>
    </source>
</evidence>
<dbReference type="EMBL" id="CAXKWB010006776">
    <property type="protein sequence ID" value="CAL4084351.1"/>
    <property type="molecule type" value="Genomic_DNA"/>
</dbReference>
<name>A0AAV2QGM1_MEGNR</name>
<feature type="compositionally biased region" description="Polar residues" evidence="3">
    <location>
        <begin position="207"/>
        <end position="228"/>
    </location>
</feature>
<evidence type="ECO:0000256" key="2">
    <source>
        <dbReference type="ARBA" id="ARBA00022525"/>
    </source>
</evidence>
<feature type="compositionally biased region" description="Polar residues" evidence="3">
    <location>
        <begin position="615"/>
        <end position="662"/>
    </location>
</feature>
<sequence length="812" mass="92479">CMFGSEVLMLGQRRYPPGCVRRVCKSDRGTPRLQEQFCDPLPVVPPTCHIDRNSDLRYPDCCPTIKCPNNKVPVNQVAQRRIIGNRRPLRPPSGINRPPHRQQPVVRRPAFKATSSKIVPPQLNKEVKRTETLLAMGFAMDMPDFGQWILGKNSNEGFQWRPQNDMISSHLNFYPPAISPKSPNQVQKVPQYKENYHSTDTDYIETYQPSSDPNMDTHYLDNTYQGNSDDNEDIVYNDKTYRPSSYPNMDTNHFDNTYQENSDNNKDIVYNDKTYRPSSDHNKDSFNTDKTNHPSSDHITDKVFTEKAYWPSSTSSYFTDIGDDNTDKIKTQPTPPPSYSRRTTAMYRSSNAELRERPTSSIPNTPVPYKDKYSKPTLSDYVPIVKFAPTTKIDPSTLTTSSALQNLKLSKTDHHDILPTLHLPQTTSPDHTWYLPIKTSQDGSIEQKEVNQESNEPTTKPQHIKTTTPIRIKTSTPIRYTSYRDKNDLINWPTYPPSYYYNRPPIPKLTVATVAMPTTPKNNLLNSKTTHLNQYLDDFNSNRPKPIATHRFSTKVPIKTSTVLPSYTIKKSFTKTLLENSTEAPSSSLQTASSTNLYTPRLPIIRNNSKKDSAYSRTTVSSLPSKNNLGTTKKKNFINSTKAPNTAQTKDNDRNTTSTPLAESQEKTTRIRIRKKPHRFMTAYTKFKRRRTTLPPTTTEIIYTTWKGRVPSKYPEYPEESTFSTESSITTESEIATTVQPFQEKEIATTPDSYENATPILDPSKQDLLHLIYSGVDPSSLIIGHEAEMKIKQYPTRIIPGLDLDSSPSIID</sequence>
<reference evidence="5 6" key="1">
    <citation type="submission" date="2024-05" db="EMBL/GenBank/DDBJ databases">
        <authorList>
            <person name="Wallberg A."/>
        </authorList>
    </citation>
    <scope>NUCLEOTIDE SEQUENCE [LARGE SCALE GENOMIC DNA]</scope>
</reference>
<keyword evidence="6" id="KW-1185">Reference proteome</keyword>
<accession>A0AAV2QGM1</accession>
<feature type="region of interest" description="Disordered" evidence="3">
    <location>
        <begin position="600"/>
        <end position="668"/>
    </location>
</feature>
<dbReference type="Pfam" id="PF15430">
    <property type="entry name" value="SVWC"/>
    <property type="match status" value="1"/>
</dbReference>
<protein>
    <recommendedName>
        <fullName evidence="4">Single domain-containing protein</fullName>
    </recommendedName>
</protein>
<dbReference type="InterPro" id="IPR029277">
    <property type="entry name" value="SVWC_dom"/>
</dbReference>
<evidence type="ECO:0000259" key="4">
    <source>
        <dbReference type="SMART" id="SM01318"/>
    </source>
</evidence>
<feature type="region of interest" description="Disordered" evidence="3">
    <location>
        <begin position="86"/>
        <end position="116"/>
    </location>
</feature>
<proteinExistence type="predicted"/>
<feature type="domain" description="Single" evidence="4">
    <location>
        <begin position="1"/>
        <end position="67"/>
    </location>
</feature>
<feature type="non-terminal residue" evidence="5">
    <location>
        <position position="812"/>
    </location>
</feature>
<keyword evidence="2" id="KW-0964">Secreted</keyword>
<evidence type="ECO:0000313" key="6">
    <source>
        <dbReference type="Proteomes" id="UP001497623"/>
    </source>
</evidence>
<dbReference type="Proteomes" id="UP001497623">
    <property type="component" value="Unassembled WGS sequence"/>
</dbReference>
<comment type="subcellular location">
    <subcellularLocation>
        <location evidence="1">Secreted</location>
    </subcellularLocation>
</comment>
<organism evidence="5 6">
    <name type="scientific">Meganyctiphanes norvegica</name>
    <name type="common">Northern krill</name>
    <name type="synonym">Thysanopoda norvegica</name>
    <dbReference type="NCBI Taxonomy" id="48144"/>
    <lineage>
        <taxon>Eukaryota</taxon>
        <taxon>Metazoa</taxon>
        <taxon>Ecdysozoa</taxon>
        <taxon>Arthropoda</taxon>
        <taxon>Crustacea</taxon>
        <taxon>Multicrustacea</taxon>
        <taxon>Malacostraca</taxon>
        <taxon>Eumalacostraca</taxon>
        <taxon>Eucarida</taxon>
        <taxon>Euphausiacea</taxon>
        <taxon>Euphausiidae</taxon>
        <taxon>Meganyctiphanes</taxon>
    </lineage>
</organism>
<gene>
    <name evidence="5" type="ORF">MNOR_LOCUS12397</name>
</gene>
<feature type="region of interest" description="Disordered" evidence="3">
    <location>
        <begin position="321"/>
        <end position="371"/>
    </location>
</feature>
<dbReference type="AlphaFoldDB" id="A0AAV2QGM1"/>
<dbReference type="SMART" id="SM01318">
    <property type="entry name" value="SVWC"/>
    <property type="match status" value="1"/>
</dbReference>